<dbReference type="GeneID" id="83063679"/>
<feature type="region of interest" description="Disordered" evidence="1">
    <location>
        <begin position="69"/>
        <end position="88"/>
    </location>
</feature>
<evidence type="ECO:0008006" key="5">
    <source>
        <dbReference type="Google" id="ProtNLM"/>
    </source>
</evidence>
<dbReference type="EMBL" id="AP014940">
    <property type="protein sequence ID" value="BAV97298.1"/>
    <property type="molecule type" value="Genomic_DNA"/>
</dbReference>
<keyword evidence="2" id="KW-0732">Signal</keyword>
<feature type="signal peptide" evidence="2">
    <location>
        <begin position="1"/>
        <end position="40"/>
    </location>
</feature>
<feature type="chain" id="PRO_5043448538" description="VWA domain-containing protein" evidence="2">
    <location>
        <begin position="41"/>
        <end position="165"/>
    </location>
</feature>
<evidence type="ECO:0000313" key="3">
    <source>
        <dbReference type="EMBL" id="BAV97298.1"/>
    </source>
</evidence>
<feature type="compositionally biased region" description="Basic and acidic residues" evidence="1">
    <location>
        <begin position="69"/>
        <end position="83"/>
    </location>
</feature>
<dbReference type="KEGG" id="lem:LEN_1811"/>
<protein>
    <recommendedName>
        <fullName evidence="5">VWA domain-containing protein</fullName>
    </recommendedName>
</protein>
<gene>
    <name evidence="3" type="ORF">LEN_1811</name>
</gene>
<dbReference type="RefSeq" id="WP_096377455.1">
    <property type="nucleotide sequence ID" value="NZ_AP014940.1"/>
</dbReference>
<organism evidence="3 4">
    <name type="scientific">Lysobacter enzymogenes</name>
    <dbReference type="NCBI Taxonomy" id="69"/>
    <lineage>
        <taxon>Bacteria</taxon>
        <taxon>Pseudomonadati</taxon>
        <taxon>Pseudomonadota</taxon>
        <taxon>Gammaproteobacteria</taxon>
        <taxon>Lysobacterales</taxon>
        <taxon>Lysobacteraceae</taxon>
        <taxon>Lysobacter</taxon>
    </lineage>
</organism>
<evidence type="ECO:0000313" key="4">
    <source>
        <dbReference type="Proteomes" id="UP000218824"/>
    </source>
</evidence>
<sequence>MEEAVAVRSCGSHRRRLGRPLAALAALLALSLAAAPAAFASGHLPGFPIPPRSFPDYAACKAFLEQTARDDRAQAEAQPRETEPGVTRQMLVISDGVIESGREQAAYRAQIGAQFRRRDETRAAIVTTFSYDENSYRCQGGQLSGESGARGYYQPGYEPIPTPSP</sequence>
<evidence type="ECO:0000256" key="1">
    <source>
        <dbReference type="SAM" id="MobiDB-lite"/>
    </source>
</evidence>
<dbReference type="InterPro" id="IPR006311">
    <property type="entry name" value="TAT_signal"/>
</dbReference>
<dbReference type="Proteomes" id="UP000218824">
    <property type="component" value="Chromosome"/>
</dbReference>
<proteinExistence type="predicted"/>
<accession>A0AAU9AMF5</accession>
<reference evidence="3 4" key="1">
    <citation type="journal article" date="2017" name="DNA Res.">
        <title>Complete genome sequence and expression profile of the commercial lytic enzyme producer Lysobacter enzymogenes M497-1.</title>
        <authorList>
            <person name="Takami H."/>
            <person name="Toyoda A."/>
            <person name="Uchiyama I."/>
            <person name="Itoh T."/>
            <person name="Takaki Y."/>
            <person name="Arai W."/>
            <person name="Nishi S."/>
            <person name="Kawai M."/>
            <person name="Shinya K."/>
            <person name="Ikeda H."/>
        </authorList>
    </citation>
    <scope>NUCLEOTIDE SEQUENCE [LARGE SCALE GENOMIC DNA]</scope>
    <source>
        <strain evidence="3 4">M497-1</strain>
    </source>
</reference>
<dbReference type="AlphaFoldDB" id="A0AAU9AMF5"/>
<feature type="region of interest" description="Disordered" evidence="1">
    <location>
        <begin position="137"/>
        <end position="165"/>
    </location>
</feature>
<dbReference type="PROSITE" id="PS51318">
    <property type="entry name" value="TAT"/>
    <property type="match status" value="1"/>
</dbReference>
<name>A0AAU9AMF5_LYSEN</name>
<evidence type="ECO:0000256" key="2">
    <source>
        <dbReference type="SAM" id="SignalP"/>
    </source>
</evidence>